<evidence type="ECO:0000313" key="10">
    <source>
        <dbReference type="Proteomes" id="UP001379945"/>
    </source>
</evidence>
<proteinExistence type="inferred from homology"/>
<dbReference type="InterPro" id="IPR035476">
    <property type="entry name" value="SIS_PGI_1"/>
</dbReference>
<accession>A0ABU9C0P5</accession>
<evidence type="ECO:0000256" key="2">
    <source>
        <dbReference type="ARBA" id="ARBA00006604"/>
    </source>
</evidence>
<comment type="pathway">
    <text evidence="1 7 8">Carbohydrate degradation; glycolysis; D-glyceraldehyde 3-phosphate and glycerone phosphate from D-glucose: step 2/4.</text>
</comment>
<dbReference type="PANTHER" id="PTHR11469:SF1">
    <property type="entry name" value="GLUCOSE-6-PHOSPHATE ISOMERASE"/>
    <property type="match status" value="1"/>
</dbReference>
<keyword evidence="4 7" id="KW-0324">Glycolysis</keyword>
<dbReference type="InterPro" id="IPR018189">
    <property type="entry name" value="Phosphoglucose_isomerase_CS"/>
</dbReference>
<evidence type="ECO:0000313" key="9">
    <source>
        <dbReference type="EMBL" id="MEK8045419.1"/>
    </source>
</evidence>
<evidence type="ECO:0000256" key="8">
    <source>
        <dbReference type="RuleBase" id="RU000612"/>
    </source>
</evidence>
<dbReference type="HAMAP" id="MF_00473">
    <property type="entry name" value="G6P_isomerase"/>
    <property type="match status" value="1"/>
</dbReference>
<evidence type="ECO:0000256" key="1">
    <source>
        <dbReference type="ARBA" id="ARBA00004926"/>
    </source>
</evidence>
<sequence length="542" mass="58724">MSMPRCDQTIAWTALQGHFEAHGRGFDLREAFARDAGRFDAFGVSAPEVYADLSKNRWDDTTRRLLVELAEECGLPAHRDAMLRGDPINTTEGRAVLHTALRAPRGTAPFSDDVHEVLDRLLAYAEEVRAVDRSGFTDVVNIGIGGSDLGPQMAVPALQAYSHPGLKLHFVSNVDGHDIAPVLQQLNPATTLFIIASKTFTTQETMANAQAALAWFKATGGTDIARHFVGVTTNIAAAAQLGIHQTFGFWDWVGGRYSLWSAIGLPLAIAIGAEGFREFLAGAHAMDQHFAQAPLESNLPVQLGLLDVWYRNFHGFSSRSVAPYHQGLKRFPAYLQQLEMESNGKCVDAEGRRFAYATSPVVWGEPGTNGQHAYFQMLHQGTDVIPVEFIAVKTTSHDRSPLPDTVRAGLADQHVKLLANCLAQSQALMLGKTAADALNEKAPTASATLDRQVLANHRSFPGNRPSSTLVLEALTPRSLGALIALYEHRVFVSGAIWGINSFDQWGVELGKALCSQLLPRFATGEAEGLDASTAGLLARLRG</sequence>
<feature type="active site" evidence="7">
    <location>
        <position position="511"/>
    </location>
</feature>
<keyword evidence="10" id="KW-1185">Reference proteome</keyword>
<gene>
    <name evidence="7 9" type="primary">pgi</name>
    <name evidence="9" type="ORF">AACH00_03555</name>
</gene>
<dbReference type="InterPro" id="IPR046348">
    <property type="entry name" value="SIS_dom_sf"/>
</dbReference>
<dbReference type="Gene3D" id="3.40.50.10490">
    <property type="entry name" value="Glucose-6-phosphate isomerase like protein, domain 1"/>
    <property type="match status" value="2"/>
</dbReference>
<evidence type="ECO:0000256" key="4">
    <source>
        <dbReference type="ARBA" id="ARBA00023152"/>
    </source>
</evidence>
<dbReference type="SUPFAM" id="SSF53697">
    <property type="entry name" value="SIS domain"/>
    <property type="match status" value="1"/>
</dbReference>
<dbReference type="Pfam" id="PF00342">
    <property type="entry name" value="PGI"/>
    <property type="match status" value="1"/>
</dbReference>
<comment type="similarity">
    <text evidence="2 7 8">Belongs to the GPI family.</text>
</comment>
<evidence type="ECO:0000256" key="5">
    <source>
        <dbReference type="ARBA" id="ARBA00023235"/>
    </source>
</evidence>
<organism evidence="9 10">
    <name type="scientific">Ideonella margarita</name>
    <dbReference type="NCBI Taxonomy" id="2984191"/>
    <lineage>
        <taxon>Bacteria</taxon>
        <taxon>Pseudomonadati</taxon>
        <taxon>Pseudomonadota</taxon>
        <taxon>Betaproteobacteria</taxon>
        <taxon>Burkholderiales</taxon>
        <taxon>Sphaerotilaceae</taxon>
        <taxon>Ideonella</taxon>
    </lineage>
</organism>
<comment type="pathway">
    <text evidence="7">Carbohydrate biosynthesis; gluconeogenesis.</text>
</comment>
<dbReference type="PROSITE" id="PS00765">
    <property type="entry name" value="P_GLUCOSE_ISOMERASE_1"/>
    <property type="match status" value="1"/>
</dbReference>
<comment type="catalytic activity">
    <reaction evidence="6 7 8">
        <text>alpha-D-glucose 6-phosphate = beta-D-fructose 6-phosphate</text>
        <dbReference type="Rhea" id="RHEA:11816"/>
        <dbReference type="ChEBI" id="CHEBI:57634"/>
        <dbReference type="ChEBI" id="CHEBI:58225"/>
        <dbReference type="EC" id="5.3.1.9"/>
    </reaction>
</comment>
<comment type="subcellular location">
    <subcellularLocation>
        <location evidence="7">Cytoplasm</location>
    </subcellularLocation>
</comment>
<dbReference type="NCBIfam" id="NF001211">
    <property type="entry name" value="PRK00179.1"/>
    <property type="match status" value="1"/>
</dbReference>
<evidence type="ECO:0000256" key="7">
    <source>
        <dbReference type="HAMAP-Rule" id="MF_00473"/>
    </source>
</evidence>
<keyword evidence="5 7" id="KW-0413">Isomerase</keyword>
<name>A0ABU9C0P5_9BURK</name>
<dbReference type="PANTHER" id="PTHR11469">
    <property type="entry name" value="GLUCOSE-6-PHOSPHATE ISOMERASE"/>
    <property type="match status" value="1"/>
</dbReference>
<reference evidence="9 10" key="1">
    <citation type="submission" date="2024-04" db="EMBL/GenBank/DDBJ databases">
        <title>Novel species of the genus Ideonella isolated from streams.</title>
        <authorList>
            <person name="Lu H."/>
        </authorList>
    </citation>
    <scope>NUCLEOTIDE SEQUENCE [LARGE SCALE GENOMIC DNA]</scope>
    <source>
        <strain evidence="9 10">LYT19W</strain>
    </source>
</reference>
<dbReference type="GO" id="GO:0004347">
    <property type="term" value="F:glucose-6-phosphate isomerase activity"/>
    <property type="evidence" value="ECO:0007669"/>
    <property type="project" value="UniProtKB-EC"/>
</dbReference>
<dbReference type="EC" id="5.3.1.9" evidence="7"/>
<dbReference type="Gene3D" id="1.10.1390.10">
    <property type="match status" value="1"/>
</dbReference>
<dbReference type="InterPro" id="IPR035482">
    <property type="entry name" value="SIS_PGI_2"/>
</dbReference>
<dbReference type="InterPro" id="IPR001672">
    <property type="entry name" value="G6P_Isomerase"/>
</dbReference>
<evidence type="ECO:0000256" key="3">
    <source>
        <dbReference type="ARBA" id="ARBA00022432"/>
    </source>
</evidence>
<dbReference type="EMBL" id="JBBUTI010000002">
    <property type="protein sequence ID" value="MEK8045419.1"/>
    <property type="molecule type" value="Genomic_DNA"/>
</dbReference>
<protein>
    <recommendedName>
        <fullName evidence="7">Glucose-6-phosphate isomerase</fullName>
        <shortName evidence="7">GPI</shortName>
        <ecNumber evidence="7">5.3.1.9</ecNumber>
    </recommendedName>
    <alternativeName>
        <fullName evidence="7">Phosphoglucose isomerase</fullName>
        <shortName evidence="7">PGI</shortName>
    </alternativeName>
    <alternativeName>
        <fullName evidence="7">Phosphohexose isomerase</fullName>
        <shortName evidence="7">PHI</shortName>
    </alternativeName>
</protein>
<evidence type="ECO:0000256" key="6">
    <source>
        <dbReference type="ARBA" id="ARBA00029321"/>
    </source>
</evidence>
<feature type="active site" description="Proton donor" evidence="7">
    <location>
        <position position="341"/>
    </location>
</feature>
<dbReference type="Proteomes" id="UP001379945">
    <property type="component" value="Unassembled WGS sequence"/>
</dbReference>
<feature type="active site" evidence="7">
    <location>
        <position position="372"/>
    </location>
</feature>
<dbReference type="PRINTS" id="PR00662">
    <property type="entry name" value="G6PISOMERASE"/>
</dbReference>
<dbReference type="RefSeq" id="WP_341397588.1">
    <property type="nucleotide sequence ID" value="NZ_JBBUTI010000002.1"/>
</dbReference>
<comment type="function">
    <text evidence="7">Catalyzes the reversible isomerization of glucose-6-phosphate to fructose-6-phosphate.</text>
</comment>
<dbReference type="InterPro" id="IPR023096">
    <property type="entry name" value="G6P_Isomerase_C"/>
</dbReference>
<keyword evidence="3 7" id="KW-0312">Gluconeogenesis</keyword>
<dbReference type="PROSITE" id="PS51463">
    <property type="entry name" value="P_GLUCOSE_ISOMERASE_3"/>
    <property type="match status" value="1"/>
</dbReference>
<keyword evidence="7" id="KW-0963">Cytoplasm</keyword>
<comment type="caution">
    <text evidence="9">The sequence shown here is derived from an EMBL/GenBank/DDBJ whole genome shotgun (WGS) entry which is preliminary data.</text>
</comment>
<dbReference type="CDD" id="cd05015">
    <property type="entry name" value="SIS_PGI_1"/>
    <property type="match status" value="1"/>
</dbReference>
<dbReference type="CDD" id="cd05016">
    <property type="entry name" value="SIS_PGI_2"/>
    <property type="match status" value="1"/>
</dbReference>
<dbReference type="PROSITE" id="PS00174">
    <property type="entry name" value="P_GLUCOSE_ISOMERASE_2"/>
    <property type="match status" value="1"/>
</dbReference>